<dbReference type="NCBIfam" id="TIGR00093">
    <property type="entry name" value="pseudouridine synthase"/>
    <property type="match status" value="1"/>
</dbReference>
<organism evidence="5 6">
    <name type="scientific">Aequoribacter fuscus</name>
    <dbReference type="NCBI Taxonomy" id="2518989"/>
    <lineage>
        <taxon>Bacteria</taxon>
        <taxon>Pseudomonadati</taxon>
        <taxon>Pseudomonadota</taxon>
        <taxon>Gammaproteobacteria</taxon>
        <taxon>Cellvibrionales</taxon>
        <taxon>Halieaceae</taxon>
        <taxon>Aequoribacter</taxon>
    </lineage>
</organism>
<dbReference type="EC" id="5.4.99.-" evidence="3"/>
<dbReference type="GO" id="GO:0006364">
    <property type="term" value="P:rRNA processing"/>
    <property type="evidence" value="ECO:0007669"/>
    <property type="project" value="UniProtKB-ARBA"/>
</dbReference>
<dbReference type="PANTHER" id="PTHR47683">
    <property type="entry name" value="PSEUDOURIDINE SYNTHASE FAMILY PROTEIN-RELATED"/>
    <property type="match status" value="1"/>
</dbReference>
<dbReference type="InterPro" id="IPR006145">
    <property type="entry name" value="PsdUridine_synth_RsuA/RluA"/>
</dbReference>
<keyword evidence="6" id="KW-1185">Reference proteome</keyword>
<proteinExistence type="inferred from homology"/>
<dbReference type="InterPro" id="IPR042092">
    <property type="entry name" value="PsdUridine_s_RsuA/RluB/E/F_cat"/>
</dbReference>
<evidence type="ECO:0000313" key="6">
    <source>
        <dbReference type="Proteomes" id="UP000005615"/>
    </source>
</evidence>
<dbReference type="Gene3D" id="3.30.70.1560">
    <property type="entry name" value="Alpha-L RNA-binding motif"/>
    <property type="match status" value="1"/>
</dbReference>
<sequence>MDDLILLNKPMNMLSQFSSEGEKQGISTLLSAPGYRIAGRLDSDSEGLLVLTSYGRLQAYLTAPKHNTWKYYYVQVEGQIDEQAVCRLQAGVQLKDGPTLPARVKVIEPPSLWQRTPPVRYRAHIPTSWLEIGLQEGRNRQIRRMTAHVGYPTLRLVRFRSGPFKLADLGPGEYVRIPIPDDMTSFAQSSQRPRPRARDARNPNSRQKK</sequence>
<dbReference type="Pfam" id="PF00849">
    <property type="entry name" value="PseudoU_synth_2"/>
    <property type="match status" value="1"/>
</dbReference>
<dbReference type="OrthoDB" id="9807213at2"/>
<accession>F3L103</accession>
<evidence type="ECO:0000256" key="3">
    <source>
        <dbReference type="RuleBase" id="RU003887"/>
    </source>
</evidence>
<evidence type="ECO:0000313" key="5">
    <source>
        <dbReference type="EMBL" id="EGG29948.1"/>
    </source>
</evidence>
<dbReference type="GO" id="GO:0003723">
    <property type="term" value="F:RNA binding"/>
    <property type="evidence" value="ECO:0007669"/>
    <property type="project" value="InterPro"/>
</dbReference>
<dbReference type="AlphaFoldDB" id="F3L103"/>
<dbReference type="InterPro" id="IPR020094">
    <property type="entry name" value="TruA/RsuA/RluB/E/F_N"/>
</dbReference>
<dbReference type="InterPro" id="IPR018496">
    <property type="entry name" value="PsdUridine_synth_RsuA/RluB_CS"/>
</dbReference>
<reference evidence="5 6" key="1">
    <citation type="journal article" date="2011" name="J. Bacteriol.">
        <title>Genome sequence of strain IMCC3088, a proteorhodopsin-containing marine bacterium belonging to the OM60/NOR5 clade.</title>
        <authorList>
            <person name="Jang Y."/>
            <person name="Oh H.M."/>
            <person name="Kang I."/>
            <person name="Lee K."/>
            <person name="Yang S.J."/>
            <person name="Cho J.C."/>
        </authorList>
    </citation>
    <scope>NUCLEOTIDE SEQUENCE [LARGE SCALE GENOMIC DNA]</scope>
    <source>
        <strain evidence="5 6">IMCC3088</strain>
    </source>
</reference>
<dbReference type="InterPro" id="IPR050343">
    <property type="entry name" value="RsuA_PseudoU_synthase"/>
</dbReference>
<name>F3L103_9GAMM</name>
<dbReference type="InterPro" id="IPR000748">
    <property type="entry name" value="PsdUridine_synth_RsuA/RluB/E/F"/>
</dbReference>
<evidence type="ECO:0000256" key="1">
    <source>
        <dbReference type="ARBA" id="ARBA00008348"/>
    </source>
</evidence>
<dbReference type="SUPFAM" id="SSF55120">
    <property type="entry name" value="Pseudouridine synthase"/>
    <property type="match status" value="1"/>
</dbReference>
<dbReference type="EMBL" id="AEIG01000026">
    <property type="protein sequence ID" value="EGG29948.1"/>
    <property type="molecule type" value="Genomic_DNA"/>
</dbReference>
<dbReference type="STRING" id="2518989.IMCC3088_1095"/>
<dbReference type="PANTHER" id="PTHR47683:SF2">
    <property type="entry name" value="RNA-BINDING S4 DOMAIN-CONTAINING PROTEIN"/>
    <property type="match status" value="1"/>
</dbReference>
<evidence type="ECO:0000256" key="4">
    <source>
        <dbReference type="SAM" id="MobiDB-lite"/>
    </source>
</evidence>
<dbReference type="GO" id="GO:0009982">
    <property type="term" value="F:pseudouridine synthase activity"/>
    <property type="evidence" value="ECO:0007669"/>
    <property type="project" value="InterPro"/>
</dbReference>
<dbReference type="GO" id="GO:0140098">
    <property type="term" value="F:catalytic activity, acting on RNA"/>
    <property type="evidence" value="ECO:0007669"/>
    <property type="project" value="UniProtKB-ARBA"/>
</dbReference>
<dbReference type="PROSITE" id="PS01149">
    <property type="entry name" value="PSI_RSU"/>
    <property type="match status" value="1"/>
</dbReference>
<dbReference type="Gene3D" id="3.30.70.580">
    <property type="entry name" value="Pseudouridine synthase I, catalytic domain, N-terminal subdomain"/>
    <property type="match status" value="1"/>
</dbReference>
<dbReference type="GO" id="GO:0001522">
    <property type="term" value="P:pseudouridine synthesis"/>
    <property type="evidence" value="ECO:0007669"/>
    <property type="project" value="InterPro"/>
</dbReference>
<dbReference type="RefSeq" id="WP_009575385.1">
    <property type="nucleotide sequence ID" value="NZ_AEIG01000026.1"/>
</dbReference>
<keyword evidence="2 3" id="KW-0413">Isomerase</keyword>
<evidence type="ECO:0000256" key="2">
    <source>
        <dbReference type="ARBA" id="ARBA00023235"/>
    </source>
</evidence>
<dbReference type="Proteomes" id="UP000005615">
    <property type="component" value="Unassembled WGS sequence"/>
</dbReference>
<protein>
    <recommendedName>
        <fullName evidence="3">Pseudouridine synthase</fullName>
        <ecNumber evidence="3">5.4.99.-</ecNumber>
    </recommendedName>
</protein>
<dbReference type="InterPro" id="IPR020103">
    <property type="entry name" value="PsdUridine_synth_cat_dom_sf"/>
</dbReference>
<feature type="region of interest" description="Disordered" evidence="4">
    <location>
        <begin position="184"/>
        <end position="209"/>
    </location>
</feature>
<comment type="caution">
    <text evidence="5">The sequence shown here is derived from an EMBL/GenBank/DDBJ whole genome shotgun (WGS) entry which is preliminary data.</text>
</comment>
<comment type="similarity">
    <text evidence="1 3">Belongs to the pseudouridine synthase RsuA family.</text>
</comment>
<gene>
    <name evidence="5" type="ORF">IMCC3088_1095</name>
</gene>
<dbReference type="eggNOG" id="COG1187">
    <property type="taxonomic scope" value="Bacteria"/>
</dbReference>